<dbReference type="EMBL" id="FMWP01000091">
    <property type="protein sequence ID" value="SCZ96770.1"/>
    <property type="molecule type" value="Genomic_DNA"/>
</dbReference>
<evidence type="ECO:0000256" key="3">
    <source>
        <dbReference type="ARBA" id="ARBA00016011"/>
    </source>
</evidence>
<comment type="subcellular location">
    <subcellularLocation>
        <location evidence="1">Nucleus</location>
    </subcellularLocation>
</comment>
<evidence type="ECO:0000256" key="1">
    <source>
        <dbReference type="ARBA" id="ARBA00004123"/>
    </source>
</evidence>
<evidence type="ECO:0000256" key="5">
    <source>
        <dbReference type="ARBA" id="ARBA00023125"/>
    </source>
</evidence>
<dbReference type="InterPro" id="IPR016266">
    <property type="entry name" value="POLE2"/>
</dbReference>
<dbReference type="InterPro" id="IPR007185">
    <property type="entry name" value="DNA_pol_a/d/e_bsu"/>
</dbReference>
<keyword evidence="4" id="KW-0235">DNA replication</keyword>
<organism evidence="9 10">
    <name type="scientific">Microbotryum saponariae</name>
    <dbReference type="NCBI Taxonomy" id="289078"/>
    <lineage>
        <taxon>Eukaryota</taxon>
        <taxon>Fungi</taxon>
        <taxon>Dikarya</taxon>
        <taxon>Basidiomycota</taxon>
        <taxon>Pucciniomycotina</taxon>
        <taxon>Microbotryomycetes</taxon>
        <taxon>Microbotryales</taxon>
        <taxon>Microbotryaceae</taxon>
        <taxon>Microbotryum</taxon>
    </lineage>
</organism>
<keyword evidence="5" id="KW-0238">DNA-binding</keyword>
<dbReference type="STRING" id="289078.A0A2X0LME3"/>
<evidence type="ECO:0000259" key="8">
    <source>
        <dbReference type="Pfam" id="PF04042"/>
    </source>
</evidence>
<keyword evidence="6" id="KW-0539">Nucleus</keyword>
<evidence type="ECO:0000313" key="9">
    <source>
        <dbReference type="EMBL" id="SCZ96770.1"/>
    </source>
</evidence>
<feature type="domain" description="DNA polymerase alpha/delta/epsilon subunit B" evidence="8">
    <location>
        <begin position="365"/>
        <end position="575"/>
    </location>
</feature>
<dbReference type="AlphaFoldDB" id="A0A2X0LME3"/>
<dbReference type="Gene3D" id="3.60.21.60">
    <property type="match status" value="1"/>
</dbReference>
<evidence type="ECO:0000313" key="10">
    <source>
        <dbReference type="Proteomes" id="UP000249723"/>
    </source>
</evidence>
<dbReference type="Pfam" id="PF04042">
    <property type="entry name" value="DNA_pol_E_B"/>
    <property type="match status" value="1"/>
</dbReference>
<reference evidence="10" key="1">
    <citation type="submission" date="2016-10" db="EMBL/GenBank/DDBJ databases">
        <authorList>
            <person name="Jeantristanb JTB J.-T."/>
            <person name="Ricardo R."/>
        </authorList>
    </citation>
    <scope>NUCLEOTIDE SEQUENCE [LARGE SCALE GENOMIC DNA]</scope>
</reference>
<protein>
    <recommendedName>
        <fullName evidence="3">DNA polymerase epsilon subunit B</fullName>
    </recommendedName>
    <alternativeName>
        <fullName evidence="7">DNA polymerase II subunit 2</fullName>
    </alternativeName>
</protein>
<dbReference type="SUPFAM" id="SSF56300">
    <property type="entry name" value="Metallo-dependent phosphatases"/>
    <property type="match status" value="1"/>
</dbReference>
<accession>A0A2X0LME3</accession>
<dbReference type="GO" id="GO:0042276">
    <property type="term" value="P:error-prone translesion synthesis"/>
    <property type="evidence" value="ECO:0007669"/>
    <property type="project" value="TreeGrafter"/>
</dbReference>
<dbReference type="Proteomes" id="UP000249723">
    <property type="component" value="Unassembled WGS sequence"/>
</dbReference>
<dbReference type="GO" id="GO:0003677">
    <property type="term" value="F:DNA binding"/>
    <property type="evidence" value="ECO:0007669"/>
    <property type="project" value="UniProtKB-KW"/>
</dbReference>
<sequence>MFTVQRQPARPSSTTAADLARKIFLVKYNLQLAVGAIEWLQAFLDECEIDDEPTILDVYERLVAGMQGGGSGLGQLHPVPIWNARLCPLCGTELSKDQSALGASHGPSKVTPSLLEATREKLSVQADQPVHEHGHHLESTHYLKIVDAFEMPAWRWGEERKGFEKCVRLCGLISYLGCPGLTGTGYDLPTSHRSENLPSLTPGPKAKAQYLRDRFNIIKQTILRNDHFSPPAIAGIQRAEYNQLTSIKNLLGRQGGHFLIFGLLTRMEDGAFYLEDLDDKVELDLSEATPETGLFTEGSFVLLDGDYTLESTFKVSEMGHPPCERREEAMKLYGHHDFLGLGAISKEEEADFVKSERSPQHETSFIVLSDLHLDNIKIMNAFKTVLAAYEDMDDADKPSLFILCGNFRSRPFLFDGEATRDYQDLFTNLANVLASYPTLIAHAQFLLVPGPTDPWSSNLLPRPALPESLVKSLIAKVPNITFGSNPCRVRYFSQEIVVFREDLMGRMMRNAVRLGGPRNDGDMANSRKALVQTIIDQAHLTPLPLNVRPVLWDYDHAMRLYPMPTTLILADKFDPYKLVYEGCLAFNPGSFMRQRFTWSTYHPHMPKPTDRMEERYVLKHVLREGSMWLMFRLDVHSELPPP</sequence>
<keyword evidence="10" id="KW-1185">Reference proteome</keyword>
<dbReference type="GO" id="GO:0008622">
    <property type="term" value="C:epsilon DNA polymerase complex"/>
    <property type="evidence" value="ECO:0007669"/>
    <property type="project" value="InterPro"/>
</dbReference>
<evidence type="ECO:0000256" key="6">
    <source>
        <dbReference type="ARBA" id="ARBA00023242"/>
    </source>
</evidence>
<dbReference type="InterPro" id="IPR029052">
    <property type="entry name" value="Metallo-depent_PP-like"/>
</dbReference>
<evidence type="ECO:0000256" key="7">
    <source>
        <dbReference type="ARBA" id="ARBA00032930"/>
    </source>
</evidence>
<proteinExistence type="inferred from homology"/>
<evidence type="ECO:0000256" key="4">
    <source>
        <dbReference type="ARBA" id="ARBA00022705"/>
    </source>
</evidence>
<dbReference type="GO" id="GO:0006261">
    <property type="term" value="P:DNA-templated DNA replication"/>
    <property type="evidence" value="ECO:0007669"/>
    <property type="project" value="InterPro"/>
</dbReference>
<name>A0A2X0LME3_9BASI</name>
<dbReference type="PANTHER" id="PTHR12708">
    <property type="entry name" value="DNA POLYMERASE EPSILON SUBUNIT B"/>
    <property type="match status" value="1"/>
</dbReference>
<comment type="similarity">
    <text evidence="2">Belongs to the DNA polymerase epsilon subunit B family.</text>
</comment>
<dbReference type="PANTHER" id="PTHR12708:SF0">
    <property type="entry name" value="DNA POLYMERASE EPSILON SUBUNIT 2"/>
    <property type="match status" value="1"/>
</dbReference>
<dbReference type="OrthoDB" id="10254730at2759"/>
<evidence type="ECO:0000256" key="2">
    <source>
        <dbReference type="ARBA" id="ARBA00009560"/>
    </source>
</evidence>
<gene>
    <name evidence="9" type="ORF">BZ3500_MVSOF-1268-A1-R1_CHR4-1G06703</name>
</gene>